<dbReference type="Proteomes" id="UP000321328">
    <property type="component" value="Unassembled WGS sequence"/>
</dbReference>
<dbReference type="STRING" id="1123024.GCA_000423625_03035"/>
<dbReference type="AlphaFoldDB" id="A0A511CZK3"/>
<evidence type="ECO:0000313" key="2">
    <source>
        <dbReference type="Proteomes" id="UP000321328"/>
    </source>
</evidence>
<dbReference type="RefSeq" id="WP_051233127.1">
    <property type="nucleotide sequence ID" value="NZ_AUII01000013.1"/>
</dbReference>
<reference evidence="1 2" key="1">
    <citation type="submission" date="2019-07" db="EMBL/GenBank/DDBJ databases">
        <title>Whole genome shotgun sequence of Pseudonocardia asaccharolytica NBRC 16224.</title>
        <authorList>
            <person name="Hosoyama A."/>
            <person name="Uohara A."/>
            <person name="Ohji S."/>
            <person name="Ichikawa N."/>
        </authorList>
    </citation>
    <scope>NUCLEOTIDE SEQUENCE [LARGE SCALE GENOMIC DNA]</scope>
    <source>
        <strain evidence="1 2">NBRC 16224</strain>
    </source>
</reference>
<evidence type="ECO:0000313" key="1">
    <source>
        <dbReference type="EMBL" id="GEL17703.1"/>
    </source>
</evidence>
<proteinExistence type="predicted"/>
<dbReference type="EMBL" id="BJVI01000011">
    <property type="protein sequence ID" value="GEL17703.1"/>
    <property type="molecule type" value="Genomic_DNA"/>
</dbReference>
<comment type="caution">
    <text evidence="1">The sequence shown here is derived from an EMBL/GenBank/DDBJ whole genome shotgun (WGS) entry which is preliminary data.</text>
</comment>
<gene>
    <name evidence="1" type="ORF">PA7_15400</name>
</gene>
<accession>A0A511CZK3</accession>
<protein>
    <recommendedName>
        <fullName evidence="3">Transglycosylase SLT domain-containing protein</fullName>
    </recommendedName>
</protein>
<evidence type="ECO:0008006" key="3">
    <source>
        <dbReference type="Google" id="ProtNLM"/>
    </source>
</evidence>
<sequence length="295" mass="31509">MSAVDSLAAWGILRAPEVAAIAAGVGLELAAAATLLEKESAGGRNVWGHDSVSTGGYYEKGGPVTRENYTAWKPHRGRLGSQGVGPCQLTWPGYQDQADRAGGCWDPLVSMRVGFAVLAGHIGRHGLRDGFRRYNGSGPAAERYADDAMAKLAKWRDRLGTHHPSPAPRGGPLMALSDAEQGELLALVRTLHHQLYAGEGDPATGRAGWRTWAGGTDETLTVVDYLRRANVETRQLHPNLISLHQKVDRLTARETDRATPPAGPGGGAPVDLDALAARVVELLAQRLAQSNNQER</sequence>
<name>A0A511CZK3_9PSEU</name>
<keyword evidence="2" id="KW-1185">Reference proteome</keyword>
<organism evidence="1 2">
    <name type="scientific">Pseudonocardia asaccharolytica DSM 44247 = NBRC 16224</name>
    <dbReference type="NCBI Taxonomy" id="1123024"/>
    <lineage>
        <taxon>Bacteria</taxon>
        <taxon>Bacillati</taxon>
        <taxon>Actinomycetota</taxon>
        <taxon>Actinomycetes</taxon>
        <taxon>Pseudonocardiales</taxon>
        <taxon>Pseudonocardiaceae</taxon>
        <taxon>Pseudonocardia</taxon>
    </lineage>
</organism>
<dbReference type="OrthoDB" id="5244690at2"/>